<name>A0A9E2BIJ3_PSYF1</name>
<reference evidence="1 2" key="1">
    <citation type="journal article" date="2021" name="bioRxiv">
        <title>Unique metabolic strategies in Hadean analogues reveal hints for primordial physiology.</title>
        <authorList>
            <person name="Nobu M.K."/>
            <person name="Nakai R."/>
            <person name="Tamazawa S."/>
            <person name="Mori H."/>
            <person name="Toyoda A."/>
            <person name="Ijiri A."/>
            <person name="Suzuki S."/>
            <person name="Kurokawa K."/>
            <person name="Kamagata Y."/>
            <person name="Tamaki H."/>
        </authorList>
    </citation>
    <scope>NUCLEOTIDE SEQUENCE [LARGE SCALE GENOMIC DNA]</scope>
    <source>
        <strain evidence="1">BS525</strain>
    </source>
</reference>
<sequence length="151" mass="16497">MPNISKLLLLAKLKVTPLWVENRLLLIPVFINLKVAPLLIETVVPLAKVKPDPGVVSNTPLTSNSSIPSLAKFSMFNTFPLVESVHPDSIISLEQVKSLVSTVDLLPVILTSKAALVGTLLETNQLEVPLIEASQLEARFKLPPLFPVYLK</sequence>
<comment type="caution">
    <text evidence="1">The sequence shown here is derived from an EMBL/GenBank/DDBJ whole genome shotgun (WGS) entry which is preliminary data.</text>
</comment>
<dbReference type="AlphaFoldDB" id="A0A9E2BIJ3"/>
<organism evidence="1 2">
    <name type="scientific">Psychracetigena formicireducens</name>
    <dbReference type="NCBI Taxonomy" id="2986056"/>
    <lineage>
        <taxon>Bacteria</taxon>
        <taxon>Bacillati</taxon>
        <taxon>Candidatus Lithacetigenota</taxon>
        <taxon>Candidatus Psychracetigena</taxon>
    </lineage>
</organism>
<gene>
    <name evidence="1" type="ORF">DDT42_02110</name>
</gene>
<accession>A0A9E2BIJ3</accession>
<evidence type="ECO:0000313" key="1">
    <source>
        <dbReference type="EMBL" id="MBT9146228.1"/>
    </source>
</evidence>
<proteinExistence type="predicted"/>
<protein>
    <submittedName>
        <fullName evidence="1">Uncharacterized protein</fullName>
    </submittedName>
</protein>
<dbReference type="EMBL" id="QLTW01000394">
    <property type="protein sequence ID" value="MBT9146228.1"/>
    <property type="molecule type" value="Genomic_DNA"/>
</dbReference>
<dbReference type="Proteomes" id="UP000811545">
    <property type="component" value="Unassembled WGS sequence"/>
</dbReference>
<evidence type="ECO:0000313" key="2">
    <source>
        <dbReference type="Proteomes" id="UP000811545"/>
    </source>
</evidence>